<dbReference type="SMART" id="SM00387">
    <property type="entry name" value="HATPase_c"/>
    <property type="match status" value="1"/>
</dbReference>
<dbReference type="SUPFAM" id="SSF47384">
    <property type="entry name" value="Homodimeric domain of signal transducing histidine kinase"/>
    <property type="match status" value="1"/>
</dbReference>
<evidence type="ECO:0000259" key="9">
    <source>
        <dbReference type="PROSITE" id="PS50109"/>
    </source>
</evidence>
<proteinExistence type="predicted"/>
<dbReference type="InterPro" id="IPR009057">
    <property type="entry name" value="Homeodomain-like_sf"/>
</dbReference>
<evidence type="ECO:0000313" key="11">
    <source>
        <dbReference type="EMBL" id="MFD2573138.1"/>
    </source>
</evidence>
<dbReference type="PROSITE" id="PS50109">
    <property type="entry name" value="HIS_KIN"/>
    <property type="match status" value="1"/>
</dbReference>
<dbReference type="PANTHER" id="PTHR43547:SF2">
    <property type="entry name" value="HYBRID SIGNAL TRANSDUCTION HISTIDINE KINASE C"/>
    <property type="match status" value="1"/>
</dbReference>
<feature type="modified residue" description="4-aspartylphosphate" evidence="7">
    <location>
        <position position="861"/>
    </location>
</feature>
<dbReference type="SMART" id="SM00342">
    <property type="entry name" value="HTH_ARAC"/>
    <property type="match status" value="1"/>
</dbReference>
<dbReference type="Gene3D" id="3.40.50.2300">
    <property type="match status" value="1"/>
</dbReference>
<dbReference type="InterPro" id="IPR005467">
    <property type="entry name" value="His_kinase_dom"/>
</dbReference>
<dbReference type="SMART" id="SM00388">
    <property type="entry name" value="HisKA"/>
    <property type="match status" value="1"/>
</dbReference>
<dbReference type="InterPro" id="IPR036890">
    <property type="entry name" value="HATPase_C_sf"/>
</dbReference>
<dbReference type="PROSITE" id="PS00041">
    <property type="entry name" value="HTH_ARAC_FAMILY_1"/>
    <property type="match status" value="1"/>
</dbReference>
<comment type="catalytic activity">
    <reaction evidence="1">
        <text>ATP + protein L-histidine = ADP + protein N-phospho-L-histidine.</text>
        <dbReference type="EC" id="2.7.13.3"/>
    </reaction>
</comment>
<sequence>MRIFGGVSPYLLMRFVNRIAVSCLLLLCLAAGPGGAQLLMPRLLRQFDEKAGLSLTTLGIVQDAQGRLWMASTNGIVCFDGRQFRVFHDPALKEGDYYYHLAPSPDGRIWLKRGWGYSLSYIDTHQPRLVRIPDTTRLVRDYLARDGSHYLFVDTQANLWIGLQKHGLLKVNPRNLAVEHIVDRGLDVRFITQDRRGTVYFTTGNQGFFAYNPQTRELTNYRHIDKDTTSLSSNATFGVQARPDGSILLGLDNGVNLFRPATGQFRNLGLNAPRTPDSQDQSYSREFKLDAQGNAYFSRGRIIYRYTAQGVLQQVGTRSPTHSISSLHITPTNRLWISSLDKLYEYDLNQVRIVPSLLFLKLTINGTELRDNTSATQNLVYDDQGHPTLTVRENDPFAMQFTLSAKLGPQTLRWRLNGYNQEWTSSQDIQGEAAYQLPAGTYTFIVNRGSRIRGWEPNTSTLTIVVVAPFWKTPGFLALMGLVVGGLGYHLIRTYRRRRQLAWQLVREQQEAASLRQLDELKTRFFSNVTHEFRTPLTIILNATEQLTAKAPDPNELPEVATIQRHAHQLLRLITETLDMARLDAGKLETYSQLGNPVWFIGQVVAQFAGLATQRGIDLTYNTHPFPAAGDPLQGTSPDEGLFGFDGDKWEKIAYNLLSNALKFTPSGGRVQVTGHITADNHFVLGVTDTGIGIPEDQVDRIFERFHQVDARSTRTYSGTGIGLALVRELTTWLSGRVAVESRIDQGSTFTVELPLTVPDKNHSALPTGTTLVDAARLDTASATSMNQPAPKLINKRKYNGTAVDTGATPKPLVLVVEDNEDLRAQVVDYLSGTYQVLSAENGRLGWEQALAQVPELIVSDVMMPELDGYELLERLKNDERTSHIPVILLTARSARESRMQGLQNGADDYLVKPFSLAELVLRVGNGLRTRQNWQKRFLNQPPPTTLPLERVADREEAFLNRLRQSVLAQLDVESIDVDWLATQANMSRTQLNRKLSALTSLSPNRFIQRVRLERAAELLQTGEMNVTEVAYQIGYNSPSHFAKVFQDHFGYAPSKLKDPL</sequence>
<dbReference type="InterPro" id="IPR001789">
    <property type="entry name" value="Sig_transdc_resp-reg_receiver"/>
</dbReference>
<evidence type="ECO:0000256" key="2">
    <source>
        <dbReference type="ARBA" id="ARBA00012438"/>
    </source>
</evidence>
<dbReference type="InterPro" id="IPR003661">
    <property type="entry name" value="HisK_dim/P_dom"/>
</dbReference>
<dbReference type="CDD" id="cd00082">
    <property type="entry name" value="HisKA"/>
    <property type="match status" value="1"/>
</dbReference>
<dbReference type="PRINTS" id="PR00344">
    <property type="entry name" value="BCTRLSENSOR"/>
</dbReference>
<dbReference type="Proteomes" id="UP001597469">
    <property type="component" value="Unassembled WGS sequence"/>
</dbReference>
<dbReference type="SMART" id="SM00448">
    <property type="entry name" value="REC"/>
    <property type="match status" value="1"/>
</dbReference>
<dbReference type="InterPro" id="IPR003594">
    <property type="entry name" value="HATPase_dom"/>
</dbReference>
<dbReference type="SUPFAM" id="SSF52172">
    <property type="entry name" value="CheY-like"/>
    <property type="match status" value="1"/>
</dbReference>
<evidence type="ECO:0000256" key="3">
    <source>
        <dbReference type="ARBA" id="ARBA00022553"/>
    </source>
</evidence>
<dbReference type="Gene3D" id="3.30.565.10">
    <property type="entry name" value="Histidine kinase-like ATPase, C-terminal domain"/>
    <property type="match status" value="1"/>
</dbReference>
<evidence type="ECO:0000313" key="12">
    <source>
        <dbReference type="Proteomes" id="UP001597469"/>
    </source>
</evidence>
<dbReference type="CDD" id="cd16922">
    <property type="entry name" value="HATPase_EvgS-ArcB-TorS-like"/>
    <property type="match status" value="1"/>
</dbReference>
<dbReference type="Gene3D" id="2.60.40.10">
    <property type="entry name" value="Immunoglobulins"/>
    <property type="match status" value="1"/>
</dbReference>
<dbReference type="InterPro" id="IPR015943">
    <property type="entry name" value="WD40/YVTN_repeat-like_dom_sf"/>
</dbReference>
<dbReference type="PROSITE" id="PS50110">
    <property type="entry name" value="RESPONSE_REGULATORY"/>
    <property type="match status" value="1"/>
</dbReference>
<dbReference type="Pfam" id="PF00072">
    <property type="entry name" value="Response_reg"/>
    <property type="match status" value="1"/>
</dbReference>
<dbReference type="InterPro" id="IPR018062">
    <property type="entry name" value="HTH_AraC-typ_CS"/>
</dbReference>
<dbReference type="InterPro" id="IPR004358">
    <property type="entry name" value="Sig_transdc_His_kin-like_C"/>
</dbReference>
<feature type="domain" description="Response regulatory" evidence="10">
    <location>
        <begin position="813"/>
        <end position="928"/>
    </location>
</feature>
<dbReference type="EC" id="2.7.13.3" evidence="2"/>
<evidence type="ECO:0000259" key="10">
    <source>
        <dbReference type="PROSITE" id="PS50110"/>
    </source>
</evidence>
<dbReference type="GO" id="GO:0005524">
    <property type="term" value="F:ATP binding"/>
    <property type="evidence" value="ECO:0007669"/>
    <property type="project" value="UniProtKB-KW"/>
</dbReference>
<keyword evidence="6" id="KW-0804">Transcription</keyword>
<gene>
    <name evidence="11" type="ORF">ACFSUS_21025</name>
</gene>
<feature type="domain" description="Histidine kinase" evidence="9">
    <location>
        <begin position="528"/>
        <end position="758"/>
    </location>
</feature>
<comment type="caution">
    <text evidence="11">The sequence shown here is derived from an EMBL/GenBank/DDBJ whole genome shotgun (WGS) entry which is preliminary data.</text>
</comment>
<dbReference type="InterPro" id="IPR036097">
    <property type="entry name" value="HisK_dim/P_sf"/>
</dbReference>
<dbReference type="SUPFAM" id="SSF55874">
    <property type="entry name" value="ATPase domain of HSP90 chaperone/DNA topoisomerase II/histidine kinase"/>
    <property type="match status" value="1"/>
</dbReference>
<keyword evidence="12" id="KW-1185">Reference proteome</keyword>
<dbReference type="Gene3D" id="1.10.10.60">
    <property type="entry name" value="Homeodomain-like"/>
    <property type="match status" value="1"/>
</dbReference>
<dbReference type="SUPFAM" id="SSF63829">
    <property type="entry name" value="Calcium-dependent phosphotriesterase"/>
    <property type="match status" value="2"/>
</dbReference>
<evidence type="ECO:0000256" key="5">
    <source>
        <dbReference type="ARBA" id="ARBA00023125"/>
    </source>
</evidence>
<evidence type="ECO:0000256" key="1">
    <source>
        <dbReference type="ARBA" id="ARBA00000085"/>
    </source>
</evidence>
<protein>
    <recommendedName>
        <fullName evidence="2">histidine kinase</fullName>
        <ecNumber evidence="2">2.7.13.3</ecNumber>
    </recommendedName>
</protein>
<organism evidence="11 12">
    <name type="scientific">Spirosoma soli</name>
    <dbReference type="NCBI Taxonomy" id="1770529"/>
    <lineage>
        <taxon>Bacteria</taxon>
        <taxon>Pseudomonadati</taxon>
        <taxon>Bacteroidota</taxon>
        <taxon>Cytophagia</taxon>
        <taxon>Cytophagales</taxon>
        <taxon>Cytophagaceae</taxon>
        <taxon>Spirosoma</taxon>
    </lineage>
</organism>
<dbReference type="InterPro" id="IPR018060">
    <property type="entry name" value="HTH_AraC"/>
</dbReference>
<dbReference type="InterPro" id="IPR013783">
    <property type="entry name" value="Ig-like_fold"/>
</dbReference>
<dbReference type="PROSITE" id="PS01124">
    <property type="entry name" value="HTH_ARAC_FAMILY_2"/>
    <property type="match status" value="1"/>
</dbReference>
<keyword evidence="11" id="KW-0547">Nucleotide-binding</keyword>
<dbReference type="Pfam" id="PF02518">
    <property type="entry name" value="HATPase_c"/>
    <property type="match status" value="1"/>
</dbReference>
<dbReference type="Pfam" id="PF00512">
    <property type="entry name" value="HisKA"/>
    <property type="match status" value="1"/>
</dbReference>
<reference evidence="12" key="1">
    <citation type="journal article" date="2019" name="Int. J. Syst. Evol. Microbiol.">
        <title>The Global Catalogue of Microorganisms (GCM) 10K type strain sequencing project: providing services to taxonomists for standard genome sequencing and annotation.</title>
        <authorList>
            <consortium name="The Broad Institute Genomics Platform"/>
            <consortium name="The Broad Institute Genome Sequencing Center for Infectious Disease"/>
            <person name="Wu L."/>
            <person name="Ma J."/>
        </authorList>
    </citation>
    <scope>NUCLEOTIDE SEQUENCE [LARGE SCALE GENOMIC DNA]</scope>
    <source>
        <strain evidence="12">KCTC 42805</strain>
    </source>
</reference>
<name>A0ABW5M813_9BACT</name>
<feature type="domain" description="HTH araC/xylS-type" evidence="8">
    <location>
        <begin position="961"/>
        <end position="1060"/>
    </location>
</feature>
<dbReference type="InterPro" id="IPR011006">
    <property type="entry name" value="CheY-like_superfamily"/>
</dbReference>
<keyword evidence="11" id="KW-0067">ATP-binding</keyword>
<dbReference type="SUPFAM" id="SSF46689">
    <property type="entry name" value="Homeodomain-like"/>
    <property type="match status" value="1"/>
</dbReference>
<keyword evidence="4" id="KW-0805">Transcription regulation</keyword>
<evidence type="ECO:0000256" key="7">
    <source>
        <dbReference type="PROSITE-ProRule" id="PRU00169"/>
    </source>
</evidence>
<dbReference type="EMBL" id="JBHULN010000015">
    <property type="protein sequence ID" value="MFD2573138.1"/>
    <property type="molecule type" value="Genomic_DNA"/>
</dbReference>
<dbReference type="PANTHER" id="PTHR43547">
    <property type="entry name" value="TWO-COMPONENT HISTIDINE KINASE"/>
    <property type="match status" value="1"/>
</dbReference>
<dbReference type="Gene3D" id="1.10.287.130">
    <property type="match status" value="1"/>
</dbReference>
<keyword evidence="5" id="KW-0238">DNA-binding</keyword>
<evidence type="ECO:0000259" key="8">
    <source>
        <dbReference type="PROSITE" id="PS01124"/>
    </source>
</evidence>
<evidence type="ECO:0000256" key="6">
    <source>
        <dbReference type="ARBA" id="ARBA00023163"/>
    </source>
</evidence>
<dbReference type="Gene3D" id="2.130.10.10">
    <property type="entry name" value="YVTN repeat-like/Quinoprotein amine dehydrogenase"/>
    <property type="match status" value="1"/>
</dbReference>
<accession>A0ABW5M813</accession>
<keyword evidence="3 7" id="KW-0597">Phosphoprotein</keyword>
<evidence type="ECO:0000256" key="4">
    <source>
        <dbReference type="ARBA" id="ARBA00023015"/>
    </source>
</evidence>
<dbReference type="Pfam" id="PF12833">
    <property type="entry name" value="HTH_18"/>
    <property type="match status" value="1"/>
</dbReference>